<organism evidence="2 3">
    <name type="scientific">Actomonas aquatica</name>
    <dbReference type="NCBI Taxonomy" id="2866162"/>
    <lineage>
        <taxon>Bacteria</taxon>
        <taxon>Pseudomonadati</taxon>
        <taxon>Verrucomicrobiota</taxon>
        <taxon>Opitutia</taxon>
        <taxon>Opitutales</taxon>
        <taxon>Opitutaceae</taxon>
        <taxon>Actomonas</taxon>
    </lineage>
</organism>
<dbReference type="InterPro" id="IPR052919">
    <property type="entry name" value="TA_system_RNase"/>
</dbReference>
<dbReference type="EMBL" id="CP139781">
    <property type="protein sequence ID" value="WRQ86872.1"/>
    <property type="molecule type" value="Genomic_DNA"/>
</dbReference>
<evidence type="ECO:0000313" key="2">
    <source>
        <dbReference type="EMBL" id="WRQ86872.1"/>
    </source>
</evidence>
<proteinExistence type="predicted"/>
<gene>
    <name evidence="2" type="ORF">K1X11_018830</name>
</gene>
<dbReference type="InterPro" id="IPR029060">
    <property type="entry name" value="PIN-like_dom_sf"/>
</dbReference>
<dbReference type="SUPFAM" id="SSF88723">
    <property type="entry name" value="PIN domain-like"/>
    <property type="match status" value="1"/>
</dbReference>
<reference evidence="2 3" key="2">
    <citation type="submission" date="2023-12" db="EMBL/GenBank/DDBJ databases">
        <title>Description of an unclassified Opitutus bacterium of Verrucomicrobiota.</title>
        <authorList>
            <person name="Zhang D.-F."/>
        </authorList>
    </citation>
    <scope>NUCLEOTIDE SEQUENCE [LARGE SCALE GENOMIC DNA]</scope>
    <source>
        <strain evidence="2 3">WL0086</strain>
    </source>
</reference>
<evidence type="ECO:0000313" key="3">
    <source>
        <dbReference type="Proteomes" id="UP000738431"/>
    </source>
</evidence>
<dbReference type="RefSeq" id="WP_221030707.1">
    <property type="nucleotide sequence ID" value="NZ_CP139781.1"/>
</dbReference>
<protein>
    <submittedName>
        <fullName evidence="2">Type II toxin-antitoxin system VapC family toxin</fullName>
    </submittedName>
</protein>
<dbReference type="InterPro" id="IPR041705">
    <property type="entry name" value="PIN_Sll0205"/>
</dbReference>
<reference evidence="2 3" key="1">
    <citation type="submission" date="2021-08" db="EMBL/GenBank/DDBJ databases">
        <authorList>
            <person name="Zhang D."/>
            <person name="Zhang A."/>
            <person name="Wang L."/>
        </authorList>
    </citation>
    <scope>NUCLEOTIDE SEQUENCE [LARGE SCALE GENOMIC DNA]</scope>
    <source>
        <strain evidence="2 3">WL0086</strain>
    </source>
</reference>
<dbReference type="PANTHER" id="PTHR36173">
    <property type="entry name" value="RIBONUCLEASE VAPC16-RELATED"/>
    <property type="match status" value="1"/>
</dbReference>
<dbReference type="InterPro" id="IPR002716">
    <property type="entry name" value="PIN_dom"/>
</dbReference>
<sequence length="125" mass="13974">MRLLLDSHVLIWWLEDPRQLSPELRPLLQDPGNTAYFSPASIWELGLKVAKGKLRIPSDFTAILVDDGFDELPVTAAHATHTLSLPPLHSDPFDRLLIAQALCEGLVLATRDAWIPRYDVPTIQA</sequence>
<dbReference type="Pfam" id="PF01850">
    <property type="entry name" value="PIN"/>
    <property type="match status" value="1"/>
</dbReference>
<dbReference type="Proteomes" id="UP000738431">
    <property type="component" value="Chromosome"/>
</dbReference>
<dbReference type="PANTHER" id="PTHR36173:SF2">
    <property type="entry name" value="RIBONUCLEASE VAPC16"/>
    <property type="match status" value="1"/>
</dbReference>
<feature type="domain" description="PIN" evidence="1">
    <location>
        <begin position="4"/>
        <end position="119"/>
    </location>
</feature>
<name>A0ABZ1C6C0_9BACT</name>
<keyword evidence="3" id="KW-1185">Reference proteome</keyword>
<evidence type="ECO:0000259" key="1">
    <source>
        <dbReference type="Pfam" id="PF01850"/>
    </source>
</evidence>
<dbReference type="Gene3D" id="3.40.50.1010">
    <property type="entry name" value="5'-nuclease"/>
    <property type="match status" value="1"/>
</dbReference>
<dbReference type="CDD" id="cd09872">
    <property type="entry name" value="PIN_Sll0205-like"/>
    <property type="match status" value="1"/>
</dbReference>
<accession>A0ABZ1C6C0</accession>